<keyword evidence="7" id="KW-0997">Cell inner membrane</keyword>
<keyword evidence="8" id="KW-0479">Metal-binding</keyword>
<dbReference type="GO" id="GO:0015628">
    <property type="term" value="P:protein secretion by the type II secretion system"/>
    <property type="evidence" value="ECO:0007669"/>
    <property type="project" value="UniProtKB-UniRule"/>
</dbReference>
<comment type="cofactor">
    <cofactor evidence="1">
        <name>Zn(2+)</name>
        <dbReference type="ChEBI" id="CHEBI:29105"/>
    </cofactor>
</comment>
<dbReference type="PANTHER" id="PTHR30258:SF27">
    <property type="entry name" value="BACTERIOPHAGE ADSORPTION PROTEIN B-RELATED"/>
    <property type="match status" value="1"/>
</dbReference>
<evidence type="ECO:0000256" key="7">
    <source>
        <dbReference type="ARBA" id="ARBA00022519"/>
    </source>
</evidence>
<comment type="caution">
    <text evidence="18">The sequence shown here is derived from an EMBL/GenBank/DDBJ whole genome shotgun (WGS) entry which is preliminary data.</text>
</comment>
<reference evidence="18 19" key="1">
    <citation type="submission" date="2019-01" db="EMBL/GenBank/DDBJ databases">
        <authorList>
            <person name="Chen W.-M."/>
        </authorList>
    </citation>
    <scope>NUCLEOTIDE SEQUENCE [LARGE SCALE GENOMIC DNA]</scope>
    <source>
        <strain evidence="18 19">HPM-16</strain>
    </source>
</reference>
<gene>
    <name evidence="18" type="primary">gspE</name>
    <name evidence="18" type="ORF">EOE65_06755</name>
</gene>
<dbReference type="AlphaFoldDB" id="A0A437QAV5"/>
<dbReference type="PROSITE" id="PS00662">
    <property type="entry name" value="T2SP_E"/>
    <property type="match status" value="1"/>
</dbReference>
<keyword evidence="9 16" id="KW-0547">Nucleotide-binding</keyword>
<sequence length="496" mass="53845">MIAQPLFPFAFARKHKILATGQEGQPAQVRFTAATSLDGILEADRLCLGQAQFIEIEENALDDAISLAYQAADNALESISEINDVIDLDALAQSIPESEDLLDAQDDAPVIRLINALFAEALKKQASDIHLETFEQTMSVRLRVDGVLQEILRPSRPLAPLLISRIKVMAKLDIAERRVPQDGRVSLKMAGKALDVRVSTMPSIHGERVVMRLLDKQASRMDLADLGMPAATLAQFRELLHQPNGIILVTGPTGSGKTTTLYAGLTLINSRSRNILTVEDPVEYALEGVGQTPVNAKSGMTFAKGLRAILRQDPDVVMVGEIRDPETAQIAVQASLTGHLVLSTLHTNDALGAVTRLMDIGVEPYLIASSLKGVLAQRLVRTLCSHCKQDYQLNSEDAKALGDISLAGTTVKESQGCEACQNTGYSGRKGLYELLVVDKSLARLIHDKTSEHAMAQHVNKHLITMLDQGRTMVLEGQTSPSEVLRMVKESADNAIL</sequence>
<evidence type="ECO:0000259" key="17">
    <source>
        <dbReference type="PROSITE" id="PS00662"/>
    </source>
</evidence>
<dbReference type="NCBIfam" id="TIGR02533">
    <property type="entry name" value="type_II_gspE"/>
    <property type="match status" value="1"/>
</dbReference>
<dbReference type="SUPFAM" id="SSF52540">
    <property type="entry name" value="P-loop containing nucleoside triphosphate hydrolases"/>
    <property type="match status" value="1"/>
</dbReference>
<dbReference type="Gene3D" id="3.30.450.90">
    <property type="match status" value="1"/>
</dbReference>
<dbReference type="Proteomes" id="UP000282818">
    <property type="component" value="Unassembled WGS sequence"/>
</dbReference>
<accession>A0A437QAV5</accession>
<dbReference type="InterPro" id="IPR001482">
    <property type="entry name" value="T2SS/T4SS_dom"/>
</dbReference>
<keyword evidence="13" id="KW-1278">Translocase</keyword>
<dbReference type="GO" id="GO:0046872">
    <property type="term" value="F:metal ion binding"/>
    <property type="evidence" value="ECO:0007669"/>
    <property type="project" value="UniProtKB-KW"/>
</dbReference>
<dbReference type="SMART" id="SM00382">
    <property type="entry name" value="AAA"/>
    <property type="match status" value="1"/>
</dbReference>
<dbReference type="GO" id="GO:0005524">
    <property type="term" value="F:ATP binding"/>
    <property type="evidence" value="ECO:0007669"/>
    <property type="project" value="UniProtKB-UniRule"/>
</dbReference>
<evidence type="ECO:0000256" key="14">
    <source>
        <dbReference type="ARBA" id="ARBA00023136"/>
    </source>
</evidence>
<dbReference type="GO" id="GO:0008564">
    <property type="term" value="F:protein-exporting ATPase activity"/>
    <property type="evidence" value="ECO:0007669"/>
    <property type="project" value="UniProtKB-EC"/>
</dbReference>
<organism evidence="18 19">
    <name type="scientific">Neptunomonas marina</name>
    <dbReference type="NCBI Taxonomy" id="1815562"/>
    <lineage>
        <taxon>Bacteria</taxon>
        <taxon>Pseudomonadati</taxon>
        <taxon>Pseudomonadota</taxon>
        <taxon>Gammaproteobacteria</taxon>
        <taxon>Oceanospirillales</taxon>
        <taxon>Oceanospirillaceae</taxon>
        <taxon>Neptunomonas</taxon>
    </lineage>
</organism>
<evidence type="ECO:0000256" key="11">
    <source>
        <dbReference type="ARBA" id="ARBA00022840"/>
    </source>
</evidence>
<keyword evidence="12 16" id="KW-0653">Protein transport</keyword>
<name>A0A437QAV5_9GAMM</name>
<comment type="function">
    <text evidence="2 16">ATPase component of the type II secretion system required for the energy-dependent secretion of extracellular factors such as proteases and toxins from the periplasm. Acts as a molecular motor to provide the energy that is required for assembly of the pseudopilus and the extrusion of substrates generated in the cytoplasm.</text>
</comment>
<evidence type="ECO:0000256" key="13">
    <source>
        <dbReference type="ARBA" id="ARBA00022967"/>
    </source>
</evidence>
<evidence type="ECO:0000256" key="8">
    <source>
        <dbReference type="ARBA" id="ARBA00022723"/>
    </source>
</evidence>
<evidence type="ECO:0000256" key="12">
    <source>
        <dbReference type="ARBA" id="ARBA00022927"/>
    </source>
</evidence>
<dbReference type="InterPro" id="IPR054757">
    <property type="entry name" value="GSPE_N1E"/>
</dbReference>
<evidence type="ECO:0000256" key="16">
    <source>
        <dbReference type="RuleBase" id="RU366070"/>
    </source>
</evidence>
<dbReference type="FunFam" id="3.30.450.90:FF:000001">
    <property type="entry name" value="Type II secretion system ATPase GspE"/>
    <property type="match status" value="1"/>
</dbReference>
<dbReference type="FunFam" id="3.40.50.300:FF:000398">
    <property type="entry name" value="Type IV pilus assembly ATPase PilB"/>
    <property type="match status" value="1"/>
</dbReference>
<keyword evidence="14" id="KW-0472">Membrane</keyword>
<evidence type="ECO:0000256" key="2">
    <source>
        <dbReference type="ARBA" id="ARBA00003288"/>
    </source>
</evidence>
<dbReference type="GO" id="GO:0016887">
    <property type="term" value="F:ATP hydrolysis activity"/>
    <property type="evidence" value="ECO:0007669"/>
    <property type="project" value="TreeGrafter"/>
</dbReference>
<evidence type="ECO:0000256" key="1">
    <source>
        <dbReference type="ARBA" id="ARBA00001947"/>
    </source>
</evidence>
<comment type="similarity">
    <text evidence="4 16">Belongs to the GSP E family.</text>
</comment>
<evidence type="ECO:0000256" key="5">
    <source>
        <dbReference type="ARBA" id="ARBA00022448"/>
    </source>
</evidence>
<protein>
    <recommendedName>
        <fullName evidence="16">Type II secretion system protein E</fullName>
        <shortName evidence="16">T2SS protein E</shortName>
    </recommendedName>
    <alternativeName>
        <fullName evidence="16">Type II traffic warden ATPase</fullName>
    </alternativeName>
</protein>
<evidence type="ECO:0000256" key="10">
    <source>
        <dbReference type="ARBA" id="ARBA00022833"/>
    </source>
</evidence>
<dbReference type="InterPro" id="IPR037257">
    <property type="entry name" value="T2SS_E_N_sf"/>
</dbReference>
<dbReference type="GO" id="GO:0005886">
    <property type="term" value="C:plasma membrane"/>
    <property type="evidence" value="ECO:0007669"/>
    <property type="project" value="UniProtKB-SubCell"/>
</dbReference>
<proteinExistence type="inferred from homology"/>
<dbReference type="InterPro" id="IPR003593">
    <property type="entry name" value="AAA+_ATPase"/>
</dbReference>
<dbReference type="EMBL" id="SACQ01000002">
    <property type="protein sequence ID" value="RVU31670.1"/>
    <property type="molecule type" value="Genomic_DNA"/>
</dbReference>
<keyword evidence="19" id="KW-1185">Reference proteome</keyword>
<dbReference type="Pfam" id="PF22341">
    <property type="entry name" value="GSPE_N1E"/>
    <property type="match status" value="1"/>
</dbReference>
<evidence type="ECO:0000313" key="19">
    <source>
        <dbReference type="Proteomes" id="UP000282818"/>
    </source>
</evidence>
<feature type="domain" description="Bacterial type II secretion system protein E" evidence="17">
    <location>
        <begin position="310"/>
        <end position="324"/>
    </location>
</feature>
<evidence type="ECO:0000256" key="3">
    <source>
        <dbReference type="ARBA" id="ARBA00004533"/>
    </source>
</evidence>
<keyword evidence="10" id="KW-0862">Zinc</keyword>
<dbReference type="InterPro" id="IPR013369">
    <property type="entry name" value="T2SS_GspE"/>
</dbReference>
<keyword evidence="5 16" id="KW-0813">Transport</keyword>
<dbReference type="InterPro" id="IPR027417">
    <property type="entry name" value="P-loop_NTPase"/>
</dbReference>
<comment type="catalytic activity">
    <reaction evidence="15">
        <text>ATP + H2O + cellular proteinSide 1 = ADP + phosphate + cellular proteinSide 2.</text>
        <dbReference type="EC" id="7.4.2.8"/>
    </reaction>
</comment>
<dbReference type="RefSeq" id="WP_127693529.1">
    <property type="nucleotide sequence ID" value="NZ_SACQ01000002.1"/>
</dbReference>
<dbReference type="GO" id="GO:0015627">
    <property type="term" value="C:type II protein secretion system complex"/>
    <property type="evidence" value="ECO:0007669"/>
    <property type="project" value="UniProtKB-UniRule"/>
</dbReference>
<evidence type="ECO:0000256" key="9">
    <source>
        <dbReference type="ARBA" id="ARBA00022741"/>
    </source>
</evidence>
<keyword evidence="6" id="KW-1003">Cell membrane</keyword>
<evidence type="ECO:0000256" key="6">
    <source>
        <dbReference type="ARBA" id="ARBA00022475"/>
    </source>
</evidence>
<dbReference type="Gene3D" id="3.40.50.300">
    <property type="entry name" value="P-loop containing nucleotide triphosphate hydrolases"/>
    <property type="match status" value="1"/>
</dbReference>
<keyword evidence="11 16" id="KW-0067">ATP-binding</keyword>
<evidence type="ECO:0000256" key="15">
    <source>
        <dbReference type="ARBA" id="ARBA00034006"/>
    </source>
</evidence>
<dbReference type="Gene3D" id="3.30.300.160">
    <property type="entry name" value="Type II secretion system, protein E, N-terminal domain"/>
    <property type="match status" value="1"/>
</dbReference>
<evidence type="ECO:0000256" key="4">
    <source>
        <dbReference type="ARBA" id="ARBA00006611"/>
    </source>
</evidence>
<dbReference type="CDD" id="cd01129">
    <property type="entry name" value="PulE-GspE-like"/>
    <property type="match status" value="1"/>
</dbReference>
<comment type="subcellular location">
    <subcellularLocation>
        <location evidence="3 16">Cell inner membrane</location>
    </subcellularLocation>
</comment>
<dbReference type="PANTHER" id="PTHR30258">
    <property type="entry name" value="TYPE II SECRETION SYSTEM PROTEIN GSPE-RELATED"/>
    <property type="match status" value="1"/>
</dbReference>
<dbReference type="SUPFAM" id="SSF160246">
    <property type="entry name" value="EspE N-terminal domain-like"/>
    <property type="match status" value="1"/>
</dbReference>
<dbReference type="Pfam" id="PF00437">
    <property type="entry name" value="T2SSE"/>
    <property type="match status" value="1"/>
</dbReference>
<evidence type="ECO:0000313" key="18">
    <source>
        <dbReference type="EMBL" id="RVU31670.1"/>
    </source>
</evidence>